<dbReference type="PROSITE" id="PS51191">
    <property type="entry name" value="FEMABX"/>
    <property type="match status" value="1"/>
</dbReference>
<dbReference type="PANTHER" id="PTHR36174:SF1">
    <property type="entry name" value="LIPID II:GLYCINE GLYCYLTRANSFERASE"/>
    <property type="match status" value="1"/>
</dbReference>
<comment type="caution">
    <text evidence="8">The sequence shown here is derived from an EMBL/GenBank/DDBJ whole genome shotgun (WGS) entry which is preliminary data.</text>
</comment>
<dbReference type="RefSeq" id="WP_168023453.1">
    <property type="nucleotide sequence ID" value="NZ_JAAVUN010000004.1"/>
</dbReference>
<keyword evidence="3" id="KW-0133">Cell shape</keyword>
<keyword evidence="4" id="KW-0573">Peptidoglycan synthesis</keyword>
<feature type="region of interest" description="Disordered" evidence="7">
    <location>
        <begin position="1"/>
        <end position="29"/>
    </location>
</feature>
<dbReference type="PANTHER" id="PTHR36174">
    <property type="entry name" value="LIPID II:GLYCINE GLYCYLTRANSFERASE"/>
    <property type="match status" value="1"/>
</dbReference>
<gene>
    <name evidence="8" type="ORF">GTW58_03380</name>
</gene>
<dbReference type="InterPro" id="IPR003447">
    <property type="entry name" value="FEMABX"/>
</dbReference>
<dbReference type="Proteomes" id="UP000521379">
    <property type="component" value="Unassembled WGS sequence"/>
</dbReference>
<feature type="region of interest" description="Disordered" evidence="7">
    <location>
        <begin position="259"/>
        <end position="282"/>
    </location>
</feature>
<keyword evidence="2 8" id="KW-0808">Transferase</keyword>
<accession>A0A846U2R5</accession>
<evidence type="ECO:0000256" key="2">
    <source>
        <dbReference type="ARBA" id="ARBA00022679"/>
    </source>
</evidence>
<dbReference type="GO" id="GO:0009252">
    <property type="term" value="P:peptidoglycan biosynthetic process"/>
    <property type="evidence" value="ECO:0007669"/>
    <property type="project" value="UniProtKB-KW"/>
</dbReference>
<comment type="similarity">
    <text evidence="1">Belongs to the FemABX family.</text>
</comment>
<keyword evidence="9" id="KW-1185">Reference proteome</keyword>
<dbReference type="AlphaFoldDB" id="A0A846U2R5"/>
<name>A0A846U2R5_9MICC</name>
<dbReference type="EMBL" id="JAAVUN010000004">
    <property type="protein sequence ID" value="NKE09001.1"/>
    <property type="molecule type" value="Genomic_DNA"/>
</dbReference>
<protein>
    <submittedName>
        <fullName evidence="8">Peptidoglycan bridge formation glycyltransferase FemA/FemB family protein</fullName>
    </submittedName>
</protein>
<dbReference type="Gene3D" id="3.40.630.30">
    <property type="match status" value="1"/>
</dbReference>
<proteinExistence type="inferred from homology"/>
<evidence type="ECO:0000313" key="9">
    <source>
        <dbReference type="Proteomes" id="UP000521379"/>
    </source>
</evidence>
<evidence type="ECO:0000256" key="1">
    <source>
        <dbReference type="ARBA" id="ARBA00009943"/>
    </source>
</evidence>
<evidence type="ECO:0000256" key="5">
    <source>
        <dbReference type="ARBA" id="ARBA00023315"/>
    </source>
</evidence>
<dbReference type="GO" id="GO:0016755">
    <property type="term" value="F:aminoacyltransferase activity"/>
    <property type="evidence" value="ECO:0007669"/>
    <property type="project" value="InterPro"/>
</dbReference>
<dbReference type="GO" id="GO:0071555">
    <property type="term" value="P:cell wall organization"/>
    <property type="evidence" value="ECO:0007669"/>
    <property type="project" value="UniProtKB-KW"/>
</dbReference>
<dbReference type="InterPro" id="IPR050644">
    <property type="entry name" value="PG_Glycine_Bridge_Synth"/>
</dbReference>
<sequence length="410" mass="44417">MPLPKIPRVLFQGHTPSQRPASARTDAGSATARVVEATVQEWAERLTHNPDGGNVFQGPAFAEHKGAFGWTPLYVVVDLDGTQVAVTVLTRSVPGFGAVWYAPKGPGTTTAAQTADAVQAMGELAKSRGAFLLKVEPELLDTVVNRTTLAHAGLEETWNVQPNGSTVILDITPDLEAIEAGFSRGTRYNIRKARKGGAVAKVVPVTDENCEILLDLFDQTAEGRFSMRNRDYYKSMWKRHEQAGQGCFVFGYAPDPEAAQSAVGAGSNDDGESTRDGEPAWDGEPAMTVVCCDFVMLLGNKGSRKDAASLRKQPVRGVPALSVVESIRWLKEHGATEYDLCASPPADRIKDAEHALYGVGQFKTGFNDHVTDFVGCWDLPLNKAKYKAWTAGGEGALLRVHLKRTGENWY</sequence>
<keyword evidence="5" id="KW-0012">Acyltransferase</keyword>
<evidence type="ECO:0000256" key="7">
    <source>
        <dbReference type="SAM" id="MobiDB-lite"/>
    </source>
</evidence>
<organism evidence="8 9">
    <name type="scientific">Kocuria subflava</name>
    <dbReference type="NCBI Taxonomy" id="1736139"/>
    <lineage>
        <taxon>Bacteria</taxon>
        <taxon>Bacillati</taxon>
        <taxon>Actinomycetota</taxon>
        <taxon>Actinomycetes</taxon>
        <taxon>Micrococcales</taxon>
        <taxon>Micrococcaceae</taxon>
        <taxon>Kocuria</taxon>
    </lineage>
</organism>
<keyword evidence="6" id="KW-0961">Cell wall biogenesis/degradation</keyword>
<dbReference type="Pfam" id="PF02388">
    <property type="entry name" value="FemAB"/>
    <property type="match status" value="1"/>
</dbReference>
<evidence type="ECO:0000256" key="3">
    <source>
        <dbReference type="ARBA" id="ARBA00022960"/>
    </source>
</evidence>
<evidence type="ECO:0000313" key="8">
    <source>
        <dbReference type="EMBL" id="NKE09001.1"/>
    </source>
</evidence>
<dbReference type="SUPFAM" id="SSF55729">
    <property type="entry name" value="Acyl-CoA N-acyltransferases (Nat)"/>
    <property type="match status" value="2"/>
</dbReference>
<reference evidence="8 9" key="1">
    <citation type="submission" date="2020-02" db="EMBL/GenBank/DDBJ databases">
        <authorList>
            <person name="Sun Q."/>
        </authorList>
    </citation>
    <scope>NUCLEOTIDE SEQUENCE [LARGE SCALE GENOMIC DNA]</scope>
    <source>
        <strain evidence="8 9">YIM 13062</strain>
    </source>
</reference>
<evidence type="ECO:0000256" key="6">
    <source>
        <dbReference type="ARBA" id="ARBA00023316"/>
    </source>
</evidence>
<dbReference type="GO" id="GO:0008360">
    <property type="term" value="P:regulation of cell shape"/>
    <property type="evidence" value="ECO:0007669"/>
    <property type="project" value="UniProtKB-KW"/>
</dbReference>
<dbReference type="InterPro" id="IPR016181">
    <property type="entry name" value="Acyl_CoA_acyltransferase"/>
</dbReference>
<evidence type="ECO:0000256" key="4">
    <source>
        <dbReference type="ARBA" id="ARBA00022984"/>
    </source>
</evidence>